<dbReference type="PROSITE" id="PS00170">
    <property type="entry name" value="CSA_PPIASE_1"/>
    <property type="match status" value="1"/>
</dbReference>
<evidence type="ECO:0000313" key="6">
    <source>
        <dbReference type="EMBL" id="KOO24545.1"/>
    </source>
</evidence>
<comment type="similarity">
    <text evidence="4">Belongs to the cyclophilin-type PPIase family.</text>
</comment>
<dbReference type="InterPro" id="IPR002130">
    <property type="entry name" value="Cyclophilin-type_PPIase_dom"/>
</dbReference>
<evidence type="ECO:0000256" key="3">
    <source>
        <dbReference type="ARBA" id="ARBA00023235"/>
    </source>
</evidence>
<gene>
    <name evidence="6" type="ORF">Ctob_002629</name>
</gene>
<protein>
    <recommendedName>
        <fullName evidence="4">Peptidyl-prolyl cis-trans isomerase</fullName>
        <shortName evidence="4">PPIase</shortName>
        <ecNumber evidence="4">5.2.1.8</ecNumber>
    </recommendedName>
</protein>
<feature type="domain" description="PPIase cyclophilin-type" evidence="5">
    <location>
        <begin position="13"/>
        <end position="178"/>
    </location>
</feature>
<keyword evidence="7" id="KW-1185">Reference proteome</keyword>
<evidence type="ECO:0000256" key="1">
    <source>
        <dbReference type="ARBA" id="ARBA00000971"/>
    </source>
</evidence>
<dbReference type="Pfam" id="PF00160">
    <property type="entry name" value="Pro_isomerase"/>
    <property type="match status" value="1"/>
</dbReference>
<comment type="caution">
    <text evidence="6">The sequence shown here is derived from an EMBL/GenBank/DDBJ whole genome shotgun (WGS) entry which is preliminary data.</text>
</comment>
<evidence type="ECO:0000256" key="2">
    <source>
        <dbReference type="ARBA" id="ARBA00023110"/>
    </source>
</evidence>
<dbReference type="GO" id="GO:0006457">
    <property type="term" value="P:protein folding"/>
    <property type="evidence" value="ECO:0007669"/>
    <property type="project" value="InterPro"/>
</dbReference>
<accession>A0A0M0JDK7</accession>
<dbReference type="Gene3D" id="2.40.100.10">
    <property type="entry name" value="Cyclophilin-like"/>
    <property type="match status" value="1"/>
</dbReference>
<dbReference type="GO" id="GO:0016018">
    <property type="term" value="F:cyclosporin A binding"/>
    <property type="evidence" value="ECO:0007669"/>
    <property type="project" value="TreeGrafter"/>
</dbReference>
<dbReference type="PIRSF" id="PIRSF001467">
    <property type="entry name" value="Peptidylpro_ismrse"/>
    <property type="match status" value="1"/>
</dbReference>
<evidence type="ECO:0000313" key="7">
    <source>
        <dbReference type="Proteomes" id="UP000037460"/>
    </source>
</evidence>
<sequence>MKVRGVETTSKVFFDIEIGGAPMGRMEFNLFGGMGGVPKTAENFRALCTGEKGVGKSGVPLHYKGSIFHRIIPGFMCQGGDFTTGTGRGGESIYGGKFADEGFLIAHAGPGLLSMANSGPDSNGSQFFVTTVPCPHLDGRHVVFGELASGFQTLTALEANGSQSGAPDKVAIIVDCGELPL</sequence>
<comment type="catalytic activity">
    <reaction evidence="1 4">
        <text>[protein]-peptidylproline (omega=180) = [protein]-peptidylproline (omega=0)</text>
        <dbReference type="Rhea" id="RHEA:16237"/>
        <dbReference type="Rhea" id="RHEA-COMP:10747"/>
        <dbReference type="Rhea" id="RHEA-COMP:10748"/>
        <dbReference type="ChEBI" id="CHEBI:83833"/>
        <dbReference type="ChEBI" id="CHEBI:83834"/>
        <dbReference type="EC" id="5.2.1.8"/>
    </reaction>
</comment>
<dbReference type="SUPFAM" id="SSF50891">
    <property type="entry name" value="Cyclophilin-like"/>
    <property type="match status" value="1"/>
</dbReference>
<organism evidence="6 7">
    <name type="scientific">Chrysochromulina tobinii</name>
    <dbReference type="NCBI Taxonomy" id="1460289"/>
    <lineage>
        <taxon>Eukaryota</taxon>
        <taxon>Haptista</taxon>
        <taxon>Haptophyta</taxon>
        <taxon>Prymnesiophyceae</taxon>
        <taxon>Prymnesiales</taxon>
        <taxon>Chrysochromulinaceae</taxon>
        <taxon>Chrysochromulina</taxon>
    </lineage>
</organism>
<dbReference type="PROSITE" id="PS50072">
    <property type="entry name" value="CSA_PPIASE_2"/>
    <property type="match status" value="1"/>
</dbReference>
<dbReference type="EMBL" id="JWZX01003082">
    <property type="protein sequence ID" value="KOO24545.1"/>
    <property type="molecule type" value="Genomic_DNA"/>
</dbReference>
<dbReference type="OrthoDB" id="193499at2759"/>
<dbReference type="PRINTS" id="PR00153">
    <property type="entry name" value="CSAPPISMRASE"/>
</dbReference>
<evidence type="ECO:0000256" key="4">
    <source>
        <dbReference type="RuleBase" id="RU363019"/>
    </source>
</evidence>
<dbReference type="InterPro" id="IPR024936">
    <property type="entry name" value="Cyclophilin-type_PPIase"/>
</dbReference>
<keyword evidence="2 4" id="KW-0697">Rotamase</keyword>
<dbReference type="AlphaFoldDB" id="A0A0M0JDK7"/>
<comment type="function">
    <text evidence="4">PPIases accelerate the folding of proteins. It catalyzes the cis-trans isomerization of proline imidic peptide bonds in oligopeptides.</text>
</comment>
<reference evidence="7" key="1">
    <citation type="journal article" date="2015" name="PLoS Genet.">
        <title>Genome Sequence and Transcriptome Analyses of Chrysochromulina tobin: Metabolic Tools for Enhanced Algal Fitness in the Prominent Order Prymnesiales (Haptophyceae).</title>
        <authorList>
            <person name="Hovde B.T."/>
            <person name="Deodato C.R."/>
            <person name="Hunsperger H.M."/>
            <person name="Ryken S.A."/>
            <person name="Yost W."/>
            <person name="Jha R.K."/>
            <person name="Patterson J."/>
            <person name="Monnat R.J. Jr."/>
            <person name="Barlow S.B."/>
            <person name="Starkenburg S.R."/>
            <person name="Cattolico R.A."/>
        </authorList>
    </citation>
    <scope>NUCLEOTIDE SEQUENCE</scope>
    <source>
        <strain evidence="7">CCMP291</strain>
    </source>
</reference>
<evidence type="ECO:0000259" key="5">
    <source>
        <dbReference type="PROSITE" id="PS50072"/>
    </source>
</evidence>
<dbReference type="FunFam" id="2.40.100.10:FF:000013">
    <property type="entry name" value="Peptidyl-prolyl cis-trans isomerase"/>
    <property type="match status" value="1"/>
</dbReference>
<dbReference type="EC" id="5.2.1.8" evidence="4"/>
<name>A0A0M0JDK7_9EUKA</name>
<keyword evidence="3 4" id="KW-0413">Isomerase</keyword>
<dbReference type="PANTHER" id="PTHR11071:SF561">
    <property type="entry name" value="PEPTIDYL-PROLYL CIS-TRANS ISOMERASE D-RELATED"/>
    <property type="match status" value="1"/>
</dbReference>
<dbReference type="Proteomes" id="UP000037460">
    <property type="component" value="Unassembled WGS sequence"/>
</dbReference>
<proteinExistence type="inferred from homology"/>
<dbReference type="PANTHER" id="PTHR11071">
    <property type="entry name" value="PEPTIDYL-PROLYL CIS-TRANS ISOMERASE"/>
    <property type="match status" value="1"/>
</dbReference>
<dbReference type="InterPro" id="IPR020892">
    <property type="entry name" value="Cyclophilin-type_PPIase_CS"/>
</dbReference>
<dbReference type="InterPro" id="IPR029000">
    <property type="entry name" value="Cyclophilin-like_dom_sf"/>
</dbReference>
<dbReference type="GO" id="GO:0003755">
    <property type="term" value="F:peptidyl-prolyl cis-trans isomerase activity"/>
    <property type="evidence" value="ECO:0007669"/>
    <property type="project" value="UniProtKB-UniRule"/>
</dbReference>
<dbReference type="GO" id="GO:0005739">
    <property type="term" value="C:mitochondrion"/>
    <property type="evidence" value="ECO:0007669"/>
    <property type="project" value="TreeGrafter"/>
</dbReference>